<feature type="region of interest" description="Disordered" evidence="1">
    <location>
        <begin position="135"/>
        <end position="216"/>
    </location>
</feature>
<evidence type="ECO:0000259" key="2">
    <source>
        <dbReference type="PROSITE" id="PS50217"/>
    </source>
</evidence>
<dbReference type="GO" id="GO:0003700">
    <property type="term" value="F:DNA-binding transcription factor activity"/>
    <property type="evidence" value="ECO:0007669"/>
    <property type="project" value="InterPro"/>
</dbReference>
<feature type="domain" description="BZIP" evidence="2">
    <location>
        <begin position="223"/>
        <end position="269"/>
    </location>
</feature>
<reference evidence="3" key="1">
    <citation type="submission" date="2016-04" db="EMBL/GenBank/DDBJ databases">
        <authorList>
            <person name="Evans L.H."/>
            <person name="Alamgir A."/>
            <person name="Owens N."/>
            <person name="Weber N.D."/>
            <person name="Virtaneva K."/>
            <person name="Barbian K."/>
            <person name="Babar A."/>
            <person name="Rosenke K."/>
        </authorList>
    </citation>
    <scope>NUCLEOTIDE SEQUENCE [LARGE SCALE GENOMIC DNA]</scope>
    <source>
        <strain evidence="3">CBS 101.48</strain>
    </source>
</reference>
<evidence type="ECO:0000313" key="3">
    <source>
        <dbReference type="EMBL" id="SAM02459.1"/>
    </source>
</evidence>
<sequence length="303" mass="32326">MSSHTPSMMDSSMDPTATDPFFDQMCQAMTPGLLTPLDDWTHSGLFNDLFNPTNGSLVQDAFLTSPCGTKDYLCLPSSPPQDLFNALSTPTVSPVPTDNNNLVPSADPFGVPAPDPFAGLVDSLVIPGTPQVASLEASAPTPTSQSPLEMILTLDSPPPAKKALKRKASPPAAAQPVASHITSASTPTFALKQPSKKRPLPPSSVSPTTTTTGPAVSTELALKRQKNTDAARRSRQKKLAKMETLVGRVSDLESIHHTLMSRVTSLESEKSVLIQREADYLARIQQLESNLALAQQKLLYPSS</sequence>
<dbReference type="InParanoid" id="A0A163M8X3"/>
<dbReference type="PROSITE" id="PS00036">
    <property type="entry name" value="BZIP_BASIC"/>
    <property type="match status" value="1"/>
</dbReference>
<dbReference type="SMART" id="SM00338">
    <property type="entry name" value="BRLZ"/>
    <property type="match status" value="1"/>
</dbReference>
<dbReference type="OrthoDB" id="2257100at2759"/>
<dbReference type="SUPFAM" id="SSF57959">
    <property type="entry name" value="Leucine zipper domain"/>
    <property type="match status" value="1"/>
</dbReference>
<accession>A0A163M8X3</accession>
<dbReference type="Gene3D" id="3.30.160.60">
    <property type="entry name" value="Classic Zinc Finger"/>
    <property type="match status" value="1"/>
</dbReference>
<name>A0A163M8X3_ABSGL</name>
<feature type="compositionally biased region" description="Low complexity" evidence="1">
    <location>
        <begin position="203"/>
        <end position="216"/>
    </location>
</feature>
<dbReference type="AlphaFoldDB" id="A0A163M8X3"/>
<protein>
    <recommendedName>
        <fullName evidence="2">BZIP domain-containing protein</fullName>
    </recommendedName>
</protein>
<dbReference type="InterPro" id="IPR004827">
    <property type="entry name" value="bZIP"/>
</dbReference>
<evidence type="ECO:0000256" key="1">
    <source>
        <dbReference type="SAM" id="MobiDB-lite"/>
    </source>
</evidence>
<proteinExistence type="predicted"/>
<evidence type="ECO:0000313" key="4">
    <source>
        <dbReference type="Proteomes" id="UP000078561"/>
    </source>
</evidence>
<dbReference type="STRING" id="4829.A0A163M8X3"/>
<feature type="compositionally biased region" description="Low complexity" evidence="1">
    <location>
        <begin position="169"/>
        <end position="179"/>
    </location>
</feature>
<gene>
    <name evidence="3" type="primary">ABSGL_08252.1 scaffold 9741</name>
</gene>
<dbReference type="Pfam" id="PF07716">
    <property type="entry name" value="bZIP_2"/>
    <property type="match status" value="1"/>
</dbReference>
<organism evidence="3">
    <name type="scientific">Absidia glauca</name>
    <name type="common">Pin mould</name>
    <dbReference type="NCBI Taxonomy" id="4829"/>
    <lineage>
        <taxon>Eukaryota</taxon>
        <taxon>Fungi</taxon>
        <taxon>Fungi incertae sedis</taxon>
        <taxon>Mucoromycota</taxon>
        <taxon>Mucoromycotina</taxon>
        <taxon>Mucoromycetes</taxon>
        <taxon>Mucorales</taxon>
        <taxon>Cunninghamellaceae</taxon>
        <taxon>Absidia</taxon>
    </lineage>
</organism>
<dbReference type="PROSITE" id="PS50217">
    <property type="entry name" value="BZIP"/>
    <property type="match status" value="1"/>
</dbReference>
<dbReference type="EMBL" id="LT553855">
    <property type="protein sequence ID" value="SAM02459.1"/>
    <property type="molecule type" value="Genomic_DNA"/>
</dbReference>
<dbReference type="CDD" id="cd12193">
    <property type="entry name" value="bZIP_GCN4"/>
    <property type="match status" value="1"/>
</dbReference>
<dbReference type="Proteomes" id="UP000078561">
    <property type="component" value="Unassembled WGS sequence"/>
</dbReference>
<keyword evidence="4" id="KW-1185">Reference proteome</keyword>
<dbReference type="InterPro" id="IPR046347">
    <property type="entry name" value="bZIP_sf"/>
</dbReference>